<keyword evidence="1" id="KW-0812">Transmembrane</keyword>
<dbReference type="EMBL" id="CM016554">
    <property type="protein sequence ID" value="TKW26351.1"/>
    <property type="molecule type" value="Genomic_DNA"/>
</dbReference>
<keyword evidence="3" id="KW-1185">Reference proteome</keyword>
<proteinExistence type="predicted"/>
<feature type="transmembrane region" description="Helical" evidence="1">
    <location>
        <begin position="6"/>
        <end position="28"/>
    </location>
</feature>
<evidence type="ECO:0000313" key="2">
    <source>
        <dbReference type="EMBL" id="TKW26351.1"/>
    </source>
</evidence>
<evidence type="ECO:0000313" key="3">
    <source>
        <dbReference type="Proteomes" id="UP000298652"/>
    </source>
</evidence>
<keyword evidence="1" id="KW-0472">Membrane</keyword>
<evidence type="ECO:0000256" key="1">
    <source>
        <dbReference type="SAM" id="Phobius"/>
    </source>
</evidence>
<name>A0A4U6VAJ2_SETVI</name>
<reference evidence="2" key="1">
    <citation type="submission" date="2019-03" db="EMBL/GenBank/DDBJ databases">
        <title>WGS assembly of Setaria viridis.</title>
        <authorList>
            <person name="Huang P."/>
            <person name="Jenkins J."/>
            <person name="Grimwood J."/>
            <person name="Barry K."/>
            <person name="Healey A."/>
            <person name="Mamidi S."/>
            <person name="Sreedasyam A."/>
            <person name="Shu S."/>
            <person name="Feldman M."/>
            <person name="Wu J."/>
            <person name="Yu Y."/>
            <person name="Chen C."/>
            <person name="Johnson J."/>
            <person name="Rokhsar D."/>
            <person name="Baxter I."/>
            <person name="Schmutz J."/>
            <person name="Brutnell T."/>
            <person name="Kellogg E."/>
        </authorList>
    </citation>
    <scope>NUCLEOTIDE SEQUENCE [LARGE SCALE GENOMIC DNA]</scope>
</reference>
<dbReference type="Gramene" id="TKW26351">
    <property type="protein sequence ID" value="TKW26351"/>
    <property type="gene ID" value="SEVIR_3G182801v2"/>
</dbReference>
<gene>
    <name evidence="2" type="ORF">SEVIR_3G182801v2</name>
</gene>
<dbReference type="AlphaFoldDB" id="A0A4U6VAJ2"/>
<dbReference type="Proteomes" id="UP000298652">
    <property type="component" value="Chromosome 3"/>
</dbReference>
<keyword evidence="1" id="KW-1133">Transmembrane helix</keyword>
<accession>A0A4U6VAJ2</accession>
<sequence length="51" mass="5655">MSRARPQAGGLVGCLGGALLLVAVVSLLRLRWTSKRCDVHEFCVRIQELQF</sequence>
<protein>
    <submittedName>
        <fullName evidence="2">Uncharacterized protein</fullName>
    </submittedName>
</protein>
<organism evidence="2 3">
    <name type="scientific">Setaria viridis</name>
    <name type="common">Green bristlegrass</name>
    <name type="synonym">Setaria italica subsp. viridis</name>
    <dbReference type="NCBI Taxonomy" id="4556"/>
    <lineage>
        <taxon>Eukaryota</taxon>
        <taxon>Viridiplantae</taxon>
        <taxon>Streptophyta</taxon>
        <taxon>Embryophyta</taxon>
        <taxon>Tracheophyta</taxon>
        <taxon>Spermatophyta</taxon>
        <taxon>Magnoliopsida</taxon>
        <taxon>Liliopsida</taxon>
        <taxon>Poales</taxon>
        <taxon>Poaceae</taxon>
        <taxon>PACMAD clade</taxon>
        <taxon>Panicoideae</taxon>
        <taxon>Panicodae</taxon>
        <taxon>Paniceae</taxon>
        <taxon>Cenchrinae</taxon>
        <taxon>Setaria</taxon>
    </lineage>
</organism>